<dbReference type="Gene3D" id="3.55.50.30">
    <property type="match status" value="1"/>
</dbReference>
<feature type="domain" description="Type II/III secretion system secretin-like" evidence="7">
    <location>
        <begin position="382"/>
        <end position="549"/>
    </location>
</feature>
<gene>
    <name evidence="9" type="primary">sctC</name>
    <name evidence="9" type="ORF">IAB19_07995</name>
</gene>
<comment type="similarity">
    <text evidence="3">Belongs to the bacterial secretin family.</text>
</comment>
<dbReference type="Gene3D" id="3.30.1370.120">
    <property type="match status" value="1"/>
</dbReference>
<sequence>MWSALWRRFKHKAALLLCTLLLAFSAAAADFSAPYSHYSEREQLSSVLTDFARSYGLSAQISGNLSGLVSGRFDKVEPKLFLQAMHTAYGVKSYIIGDQIYFYHEDEEKRVVFRPSSVAPSELLALISSSNLTAPQLRPKLERGNVLVFTGPQIYVDNLLRLSQDYDNAQERQVVMKVFKLKHAKAQDLQISSMDRVINIPGIASILQAMVNGGSTGGGALNVTMQSAAQQSLRGQGLIAGPSQPYAAPSADSAAAARSENAQNPAGDFSPNIIADSRLNAVVIQDYRYRMPYYADVIDELDVPLRLVELHAAIVDVDINAAKDLGIDWQGGRQSGNWNIAGGVGMPSWNGSFPVTTTSNGGIFSTVFETSHSHFMAQVEMLEEDNKARTLGRPSILTLDNIEATLENTTTRYIPVRGYESSDLFKVESGTVLRVTPHIIEDPQGGEPYIQLVISLQSNQESDADDTTVIGDNGEVYVAPISQTKINTQAMVRQGQSLLLGGYYTQSAQEDNSGVPGLKDAPGVGGLFGTEGTQSYTRERLLLITPRVLDIDDITLPSGLDDPRFNLSPTQSDYQKRRPLPLKEDEAGGCTSNAVSQVSERTADAAALPKPQPLNAEPERIVLQPELQ</sequence>
<feature type="compositionally biased region" description="Low complexity" evidence="5">
    <location>
        <begin position="244"/>
        <end position="266"/>
    </location>
</feature>
<evidence type="ECO:0000256" key="3">
    <source>
        <dbReference type="RuleBase" id="RU004003"/>
    </source>
</evidence>
<comment type="caution">
    <text evidence="9">The sequence shown here is derived from an EMBL/GenBank/DDBJ whole genome shotgun (WGS) entry which is preliminary data.</text>
</comment>
<dbReference type="InterPro" id="IPR004846">
    <property type="entry name" value="T2SS/T3SS_dom"/>
</dbReference>
<protein>
    <submittedName>
        <fullName evidence="9">Type III secretion system outer membrane ring subunit SctC</fullName>
    </submittedName>
</protein>
<evidence type="ECO:0000256" key="6">
    <source>
        <dbReference type="SAM" id="SignalP"/>
    </source>
</evidence>
<dbReference type="InterPro" id="IPR005644">
    <property type="entry name" value="NolW-like"/>
</dbReference>
<evidence type="ECO:0000259" key="7">
    <source>
        <dbReference type="Pfam" id="PF00263"/>
    </source>
</evidence>
<dbReference type="InterPro" id="IPR003522">
    <property type="entry name" value="T3SS_OM_pore_YscC"/>
</dbReference>
<dbReference type="Proteomes" id="UP000823631">
    <property type="component" value="Unassembled WGS sequence"/>
</dbReference>
<organism evidence="9 10">
    <name type="scientific">Candidatus Avisuccinivibrio stercorigallinarum</name>
    <dbReference type="NCBI Taxonomy" id="2840704"/>
    <lineage>
        <taxon>Bacteria</taxon>
        <taxon>Pseudomonadati</taxon>
        <taxon>Pseudomonadota</taxon>
        <taxon>Gammaproteobacteria</taxon>
        <taxon>Aeromonadales</taxon>
        <taxon>Succinivibrionaceae</taxon>
        <taxon>Succinivibrionaceae incertae sedis</taxon>
        <taxon>Candidatus Avisuccinivibrio</taxon>
    </lineage>
</organism>
<dbReference type="PANTHER" id="PTHR30332:SF5">
    <property type="entry name" value="SPI-1 TYPE 3 SECRETION SYSTEM SECRETIN"/>
    <property type="match status" value="1"/>
</dbReference>
<comment type="subcellular location">
    <subcellularLocation>
        <location evidence="1 4">Cell outer membrane</location>
    </subcellularLocation>
</comment>
<evidence type="ECO:0000256" key="1">
    <source>
        <dbReference type="ARBA" id="ARBA00004442"/>
    </source>
</evidence>
<dbReference type="PANTHER" id="PTHR30332">
    <property type="entry name" value="PROBABLE GENERAL SECRETION PATHWAY PROTEIN D"/>
    <property type="match status" value="1"/>
</dbReference>
<feature type="compositionally biased region" description="Polar residues" evidence="5">
    <location>
        <begin position="590"/>
        <end position="600"/>
    </location>
</feature>
<dbReference type="AlphaFoldDB" id="A0A9D9GT85"/>
<keyword evidence="2 6" id="KW-0732">Signal</keyword>
<accession>A0A9D9GT85</accession>
<dbReference type="GO" id="GO:0009306">
    <property type="term" value="P:protein secretion"/>
    <property type="evidence" value="ECO:0007669"/>
    <property type="project" value="InterPro"/>
</dbReference>
<dbReference type="Pfam" id="PF03958">
    <property type="entry name" value="Secretin_N"/>
    <property type="match status" value="1"/>
</dbReference>
<dbReference type="NCBIfam" id="TIGR02516">
    <property type="entry name" value="type_III_yscC"/>
    <property type="match status" value="1"/>
</dbReference>
<evidence type="ECO:0000256" key="5">
    <source>
        <dbReference type="SAM" id="MobiDB-lite"/>
    </source>
</evidence>
<evidence type="ECO:0000256" key="2">
    <source>
        <dbReference type="ARBA" id="ARBA00022729"/>
    </source>
</evidence>
<feature type="signal peptide" evidence="6">
    <location>
        <begin position="1"/>
        <end position="28"/>
    </location>
</feature>
<proteinExistence type="inferred from homology"/>
<feature type="domain" description="NolW-like" evidence="8">
    <location>
        <begin position="177"/>
        <end position="305"/>
    </location>
</feature>
<evidence type="ECO:0000259" key="8">
    <source>
        <dbReference type="Pfam" id="PF03958"/>
    </source>
</evidence>
<evidence type="ECO:0000313" key="9">
    <source>
        <dbReference type="EMBL" id="MBO8416303.1"/>
    </source>
</evidence>
<feature type="region of interest" description="Disordered" evidence="5">
    <location>
        <begin position="559"/>
        <end position="628"/>
    </location>
</feature>
<keyword evidence="4" id="KW-0813">Transport</keyword>
<feature type="chain" id="PRO_5039381973" evidence="6">
    <location>
        <begin position="29"/>
        <end position="628"/>
    </location>
</feature>
<dbReference type="GO" id="GO:0009279">
    <property type="term" value="C:cell outer membrane"/>
    <property type="evidence" value="ECO:0007669"/>
    <property type="project" value="UniProtKB-SubCell"/>
</dbReference>
<evidence type="ECO:0000313" key="10">
    <source>
        <dbReference type="Proteomes" id="UP000823631"/>
    </source>
</evidence>
<dbReference type="InterPro" id="IPR050810">
    <property type="entry name" value="Bact_Secretion_Sys_Channel"/>
</dbReference>
<reference evidence="9" key="2">
    <citation type="journal article" date="2021" name="PeerJ">
        <title>Extensive microbial diversity within the chicken gut microbiome revealed by metagenomics and culture.</title>
        <authorList>
            <person name="Gilroy R."/>
            <person name="Ravi A."/>
            <person name="Getino M."/>
            <person name="Pursley I."/>
            <person name="Horton D.L."/>
            <person name="Alikhan N.F."/>
            <person name="Baker D."/>
            <person name="Gharbi K."/>
            <person name="Hall N."/>
            <person name="Watson M."/>
            <person name="Adriaenssens E.M."/>
            <person name="Foster-Nyarko E."/>
            <person name="Jarju S."/>
            <person name="Secka A."/>
            <person name="Antonio M."/>
            <person name="Oren A."/>
            <person name="Chaudhuri R.R."/>
            <person name="La Ragione R."/>
            <person name="Hildebrand F."/>
            <person name="Pallen M.J."/>
        </authorList>
    </citation>
    <scope>NUCLEOTIDE SEQUENCE</scope>
    <source>
        <strain evidence="9">17213</strain>
    </source>
</reference>
<evidence type="ECO:0000256" key="4">
    <source>
        <dbReference type="RuleBase" id="RU004004"/>
    </source>
</evidence>
<dbReference type="EMBL" id="JADINH010000169">
    <property type="protein sequence ID" value="MBO8416303.1"/>
    <property type="molecule type" value="Genomic_DNA"/>
</dbReference>
<dbReference type="GO" id="GO:0015627">
    <property type="term" value="C:type II protein secretion system complex"/>
    <property type="evidence" value="ECO:0007669"/>
    <property type="project" value="TreeGrafter"/>
</dbReference>
<dbReference type="PRINTS" id="PR01337">
    <property type="entry name" value="TYPE3OMGPROT"/>
</dbReference>
<feature type="region of interest" description="Disordered" evidence="5">
    <location>
        <begin position="244"/>
        <end position="269"/>
    </location>
</feature>
<reference evidence="9" key="1">
    <citation type="submission" date="2020-10" db="EMBL/GenBank/DDBJ databases">
        <authorList>
            <person name="Gilroy R."/>
        </authorList>
    </citation>
    <scope>NUCLEOTIDE SEQUENCE</scope>
    <source>
        <strain evidence="9">17213</strain>
    </source>
</reference>
<name>A0A9D9GT85_9GAMM</name>
<dbReference type="InterPro" id="IPR038591">
    <property type="entry name" value="NolW-like_sf"/>
</dbReference>
<dbReference type="Pfam" id="PF00263">
    <property type="entry name" value="Secretin"/>
    <property type="match status" value="1"/>
</dbReference>